<dbReference type="EMBL" id="JANJQO010002590">
    <property type="protein sequence ID" value="KAJ2966538.1"/>
    <property type="molecule type" value="Genomic_DNA"/>
</dbReference>
<gene>
    <name evidence="1" type="ORF">NQ176_g10104</name>
</gene>
<evidence type="ECO:0000313" key="1">
    <source>
        <dbReference type="EMBL" id="KAJ2966538.1"/>
    </source>
</evidence>
<comment type="caution">
    <text evidence="1">The sequence shown here is derived from an EMBL/GenBank/DDBJ whole genome shotgun (WGS) entry which is preliminary data.</text>
</comment>
<dbReference type="Proteomes" id="UP001143910">
    <property type="component" value="Unassembled WGS sequence"/>
</dbReference>
<accession>A0ACC1MIH9</accession>
<evidence type="ECO:0000313" key="2">
    <source>
        <dbReference type="Proteomes" id="UP001143910"/>
    </source>
</evidence>
<keyword evidence="2" id="KW-1185">Reference proteome</keyword>
<protein>
    <submittedName>
        <fullName evidence="1">Uncharacterized protein</fullName>
    </submittedName>
</protein>
<organism evidence="1 2">
    <name type="scientific">Zarea fungicola</name>
    <dbReference type="NCBI Taxonomy" id="93591"/>
    <lineage>
        <taxon>Eukaryota</taxon>
        <taxon>Fungi</taxon>
        <taxon>Dikarya</taxon>
        <taxon>Ascomycota</taxon>
        <taxon>Pezizomycotina</taxon>
        <taxon>Sordariomycetes</taxon>
        <taxon>Hypocreomycetidae</taxon>
        <taxon>Hypocreales</taxon>
        <taxon>Cordycipitaceae</taxon>
        <taxon>Zarea</taxon>
    </lineage>
</organism>
<reference evidence="1" key="1">
    <citation type="submission" date="2022-08" db="EMBL/GenBank/DDBJ databases">
        <title>Genome Sequence of Lecanicillium fungicola.</title>
        <authorList>
            <person name="Buettner E."/>
        </authorList>
    </citation>
    <scope>NUCLEOTIDE SEQUENCE</scope>
    <source>
        <strain evidence="1">Babe33</strain>
    </source>
</reference>
<name>A0ACC1MIH9_9HYPO</name>
<proteinExistence type="predicted"/>
<sequence length="556" mass="63562">MALTRQRLERGWSFQQHGSGSDEWLPVAEVPTQVHIDLLANKKIPDAFLDLNERAVQWVGERTWVYRVDFVAPALAASDAPLISDLVFEGLDTFATVSFNGHEILKTENMFASYRANVSNHLKPGENNRLEIVFDSALLRGHELVKQHSHEHNFLVRQTEAGRVPVRKAQYNWGWDWGPILMTAGPWKPVFFEQYTARVADVWAQNTVSENLQTVSGTIFAKVNGNVSSETKVELSLELQDKVVVQSSVQVEDGVAKLPFTLQNPELWYPLGYGPQTRYKLTARILGPGGRELDTLSRLTGFRRTALVQEPDAYGKSFYFRVNNIDIFGGGSCWIPADSYLAQVPAQRYYDWIKLMAEGNQVMIRVWGGGVYEDDALLDACDELGVLVWHDFQFACASYPAYESFTKNFELEARQQIQRMRWRPAVIAWSGNNEDYQVQERYKLDYDFENKDPEAWRKSTFPARYLYEHLLPTLMAEEDPHNIYHPSSPWGDGKPTTDPTVGDIHQWNLWHGAMNKYQEVEQLTGRFISEFGMEAYPHLSTTKKMTSKEVLDTSVA</sequence>